<dbReference type="Pfam" id="PF01288">
    <property type="entry name" value="HPPK"/>
    <property type="match status" value="1"/>
</dbReference>
<evidence type="ECO:0000256" key="2">
    <source>
        <dbReference type="ARBA" id="ARBA00005051"/>
    </source>
</evidence>
<dbReference type="NCBIfam" id="TIGR01498">
    <property type="entry name" value="folK"/>
    <property type="match status" value="1"/>
</dbReference>
<dbReference type="InterPro" id="IPR000550">
    <property type="entry name" value="Hppk"/>
</dbReference>
<evidence type="ECO:0000256" key="5">
    <source>
        <dbReference type="ARBA" id="ARBA00022741"/>
    </source>
</evidence>
<dbReference type="UniPathway" id="UPA00077">
    <property type="reaction ID" value="UER00155"/>
</dbReference>
<keyword evidence="8" id="KW-0289">Folate biosynthesis</keyword>
<dbReference type="GO" id="GO:0046654">
    <property type="term" value="P:tetrahydrofolate biosynthetic process"/>
    <property type="evidence" value="ECO:0007669"/>
    <property type="project" value="UniProtKB-UniPathway"/>
</dbReference>
<evidence type="ECO:0000313" key="11">
    <source>
        <dbReference type="Proteomes" id="UP000243077"/>
    </source>
</evidence>
<dbReference type="CDD" id="cd00483">
    <property type="entry name" value="HPPK"/>
    <property type="match status" value="1"/>
</dbReference>
<evidence type="ECO:0000256" key="1">
    <source>
        <dbReference type="ARBA" id="ARBA00000198"/>
    </source>
</evidence>
<sequence>MSHEDIPAAATPVEHEARDRALLPREHWHHAVVALGSNLGDREETLFQAVADLRATEGIRVLVESGLHETVALTASGYDDTAPGYVNQVVLIETAWQPEALLDILLGIEAQHGRTRDGTAYANRTLDLDLISYDDVQSHSSRLTLPHPRAHEREFVLRPWSEIDPEATLPGLGPVRQLLSHLGDQVVSQANPTGAQEQA</sequence>
<dbReference type="GO" id="GO:0046656">
    <property type="term" value="P:folic acid biosynthetic process"/>
    <property type="evidence" value="ECO:0007669"/>
    <property type="project" value="UniProtKB-KW"/>
</dbReference>
<dbReference type="EMBL" id="CP026923">
    <property type="protein sequence ID" value="AVG23052.1"/>
    <property type="molecule type" value="Genomic_DNA"/>
</dbReference>
<proteinExistence type="predicted"/>
<dbReference type="SUPFAM" id="SSF55083">
    <property type="entry name" value="6-hydroxymethyl-7,8-dihydropterin pyrophosphokinase, HPPK"/>
    <property type="match status" value="1"/>
</dbReference>
<dbReference type="GO" id="GO:0003848">
    <property type="term" value="F:2-amino-4-hydroxy-6-hydroxymethyldihydropteridine diphosphokinase activity"/>
    <property type="evidence" value="ECO:0007669"/>
    <property type="project" value="UniProtKB-EC"/>
</dbReference>
<dbReference type="KEGG" id="psai:C3B54_1142"/>
<dbReference type="AlphaFoldDB" id="A0A2L2BN48"/>
<comment type="pathway">
    <text evidence="2">Cofactor biosynthesis; tetrahydrofolate biosynthesis; 2-amino-4-hydroxy-6-hydroxymethyl-7,8-dihydropteridine diphosphate from 7,8-dihydroneopterin triphosphate: step 4/4.</text>
</comment>
<evidence type="ECO:0000256" key="8">
    <source>
        <dbReference type="ARBA" id="ARBA00022909"/>
    </source>
</evidence>
<accession>A0A2L2BN48</accession>
<dbReference type="OrthoDB" id="9808041at2"/>
<gene>
    <name evidence="10" type="ORF">C3B54_1142</name>
</gene>
<dbReference type="PANTHER" id="PTHR43071:SF1">
    <property type="entry name" value="2-AMINO-4-HYDROXY-6-HYDROXYMETHYLDIHYDROPTERIDINE PYROPHOSPHOKINASE"/>
    <property type="match status" value="1"/>
</dbReference>
<keyword evidence="6 10" id="KW-0418">Kinase</keyword>
<evidence type="ECO:0000256" key="4">
    <source>
        <dbReference type="ARBA" id="ARBA00022679"/>
    </source>
</evidence>
<protein>
    <recommendedName>
        <fullName evidence="3">2-amino-4-hydroxy-6-hydroxymethyldihydropteridine diphosphokinase</fullName>
        <ecNumber evidence="3">2.7.6.3</ecNumber>
    </recommendedName>
</protein>
<dbReference type="RefSeq" id="WP_104912716.1">
    <property type="nucleotide sequence ID" value="NZ_CP026923.1"/>
</dbReference>
<dbReference type="PANTHER" id="PTHR43071">
    <property type="entry name" value="2-AMINO-4-HYDROXY-6-HYDROXYMETHYLDIHYDROPTERIDINE PYROPHOSPHOKINASE"/>
    <property type="match status" value="1"/>
</dbReference>
<keyword evidence="5" id="KW-0547">Nucleotide-binding</keyword>
<dbReference type="EC" id="2.7.6.3" evidence="3"/>
<evidence type="ECO:0000259" key="9">
    <source>
        <dbReference type="Pfam" id="PF01288"/>
    </source>
</evidence>
<evidence type="ECO:0000313" key="10">
    <source>
        <dbReference type="EMBL" id="AVG23052.1"/>
    </source>
</evidence>
<keyword evidence="7" id="KW-0067">ATP-binding</keyword>
<dbReference type="GO" id="GO:0016301">
    <property type="term" value="F:kinase activity"/>
    <property type="evidence" value="ECO:0007669"/>
    <property type="project" value="UniProtKB-KW"/>
</dbReference>
<keyword evidence="11" id="KW-1185">Reference proteome</keyword>
<organism evidence="10 11">
    <name type="scientific">Pontimonas salivibrio</name>
    <dbReference type="NCBI Taxonomy" id="1159327"/>
    <lineage>
        <taxon>Bacteria</taxon>
        <taxon>Bacillati</taxon>
        <taxon>Actinomycetota</taxon>
        <taxon>Actinomycetes</taxon>
        <taxon>Micrococcales</taxon>
        <taxon>Microbacteriaceae</taxon>
        <taxon>Pontimonas</taxon>
    </lineage>
</organism>
<comment type="catalytic activity">
    <reaction evidence="1">
        <text>6-hydroxymethyl-7,8-dihydropterin + ATP = (7,8-dihydropterin-6-yl)methyl diphosphate + AMP + H(+)</text>
        <dbReference type="Rhea" id="RHEA:11412"/>
        <dbReference type="ChEBI" id="CHEBI:15378"/>
        <dbReference type="ChEBI" id="CHEBI:30616"/>
        <dbReference type="ChEBI" id="CHEBI:44841"/>
        <dbReference type="ChEBI" id="CHEBI:72950"/>
        <dbReference type="ChEBI" id="CHEBI:456215"/>
        <dbReference type="EC" id="2.7.6.3"/>
    </reaction>
</comment>
<dbReference type="Gene3D" id="3.30.70.560">
    <property type="entry name" value="7,8-Dihydro-6-hydroxymethylpterin-pyrophosphokinase HPPK"/>
    <property type="match status" value="1"/>
</dbReference>
<dbReference type="GO" id="GO:0005524">
    <property type="term" value="F:ATP binding"/>
    <property type="evidence" value="ECO:0007669"/>
    <property type="project" value="UniProtKB-KW"/>
</dbReference>
<evidence type="ECO:0000256" key="6">
    <source>
        <dbReference type="ARBA" id="ARBA00022777"/>
    </source>
</evidence>
<dbReference type="Proteomes" id="UP000243077">
    <property type="component" value="Chromosome"/>
</dbReference>
<evidence type="ECO:0000256" key="3">
    <source>
        <dbReference type="ARBA" id="ARBA00013253"/>
    </source>
</evidence>
<name>A0A2L2BN48_9MICO</name>
<reference evidence="10 11" key="1">
    <citation type="submission" date="2018-02" db="EMBL/GenBank/DDBJ databases">
        <title>Complete genome of the streamlined marine actinobacterium Pontimonas salivibrio CL-TW6 adapted to coastal planktonic lifestype.</title>
        <authorList>
            <person name="Cho B.C."/>
            <person name="Hardies S.C."/>
            <person name="Jang G.I."/>
            <person name="Hwang C.Y."/>
        </authorList>
    </citation>
    <scope>NUCLEOTIDE SEQUENCE [LARGE SCALE GENOMIC DNA]</scope>
    <source>
        <strain evidence="10 11">CL-TW6</strain>
    </source>
</reference>
<keyword evidence="4 10" id="KW-0808">Transferase</keyword>
<feature type="domain" description="7,8-dihydro-6-hydroxymethylpterin-pyrophosphokinase" evidence="9">
    <location>
        <begin position="32"/>
        <end position="165"/>
    </location>
</feature>
<evidence type="ECO:0000256" key="7">
    <source>
        <dbReference type="ARBA" id="ARBA00022840"/>
    </source>
</evidence>
<dbReference type="InterPro" id="IPR035907">
    <property type="entry name" value="Hppk_sf"/>
</dbReference>